<dbReference type="EMBL" id="QBMC01000237">
    <property type="protein sequence ID" value="PZO09928.1"/>
    <property type="molecule type" value="Genomic_DNA"/>
</dbReference>
<dbReference type="GO" id="GO:0003824">
    <property type="term" value="F:catalytic activity"/>
    <property type="evidence" value="ECO:0007669"/>
    <property type="project" value="InterPro"/>
</dbReference>
<evidence type="ECO:0000313" key="3">
    <source>
        <dbReference type="Proteomes" id="UP000249354"/>
    </source>
</evidence>
<evidence type="ECO:0000259" key="1">
    <source>
        <dbReference type="Pfam" id="PF03372"/>
    </source>
</evidence>
<protein>
    <submittedName>
        <fullName evidence="2">Nuclease</fullName>
    </submittedName>
</protein>
<evidence type="ECO:0000313" key="2">
    <source>
        <dbReference type="EMBL" id="PZO09928.1"/>
    </source>
</evidence>
<reference evidence="2 3" key="2">
    <citation type="submission" date="2018-06" db="EMBL/GenBank/DDBJ databases">
        <title>Metagenomic assembly of (sub)arctic Cyanobacteria and their associated microbiome from non-axenic cultures.</title>
        <authorList>
            <person name="Baurain D."/>
        </authorList>
    </citation>
    <scope>NUCLEOTIDE SEQUENCE [LARGE SCALE GENOMIC DNA]</scope>
    <source>
        <strain evidence="2">ULC129bin1</strain>
    </source>
</reference>
<feature type="domain" description="Endonuclease/exonuclease/phosphatase" evidence="1">
    <location>
        <begin position="46"/>
        <end position="327"/>
    </location>
</feature>
<organism evidence="2 3">
    <name type="scientific">Leptolyngbya foveolarum</name>
    <dbReference type="NCBI Taxonomy" id="47253"/>
    <lineage>
        <taxon>Bacteria</taxon>
        <taxon>Bacillati</taxon>
        <taxon>Cyanobacteriota</taxon>
        <taxon>Cyanophyceae</taxon>
        <taxon>Leptolyngbyales</taxon>
        <taxon>Leptolyngbyaceae</taxon>
        <taxon>Leptolyngbya group</taxon>
        <taxon>Leptolyngbya</taxon>
    </lineage>
</organism>
<comment type="caution">
    <text evidence="2">The sequence shown here is derived from an EMBL/GenBank/DDBJ whole genome shotgun (WGS) entry which is preliminary data.</text>
</comment>
<proteinExistence type="predicted"/>
<dbReference type="Pfam" id="PF03372">
    <property type="entry name" value="Exo_endo_phos"/>
    <property type="match status" value="1"/>
</dbReference>
<dbReference type="Gene3D" id="3.60.10.10">
    <property type="entry name" value="Endonuclease/exonuclease/phosphatase"/>
    <property type="match status" value="1"/>
</dbReference>
<dbReference type="SUPFAM" id="SSF56219">
    <property type="entry name" value="DNase I-like"/>
    <property type="match status" value="1"/>
</dbReference>
<dbReference type="PANTHER" id="PTHR42834:SF1">
    <property type="entry name" value="ENDONUCLEASE_EXONUCLEASE_PHOSPHATASE FAMILY PROTEIN (AFU_ORTHOLOGUE AFUA_3G09210)"/>
    <property type="match status" value="1"/>
</dbReference>
<dbReference type="PANTHER" id="PTHR42834">
    <property type="entry name" value="ENDONUCLEASE/EXONUCLEASE/PHOSPHATASE FAMILY PROTEIN (AFU_ORTHOLOGUE AFUA_3G09210)"/>
    <property type="match status" value="1"/>
</dbReference>
<dbReference type="InterPro" id="IPR036691">
    <property type="entry name" value="Endo/exonu/phosph_ase_sf"/>
</dbReference>
<accession>A0A2W4VSM2</accession>
<dbReference type="AlphaFoldDB" id="A0A2W4VSM2"/>
<dbReference type="InterPro" id="IPR005135">
    <property type="entry name" value="Endo/exonuclease/phosphatase"/>
</dbReference>
<reference evidence="3" key="1">
    <citation type="submission" date="2018-04" db="EMBL/GenBank/DDBJ databases">
        <authorList>
            <person name="Cornet L."/>
        </authorList>
    </citation>
    <scope>NUCLEOTIDE SEQUENCE [LARGE SCALE GENOMIC DNA]</scope>
</reference>
<gene>
    <name evidence="2" type="ORF">DCF25_21255</name>
</gene>
<dbReference type="Proteomes" id="UP000249354">
    <property type="component" value="Unassembled WGS sequence"/>
</dbReference>
<name>A0A2W4VSM2_9CYAN</name>
<sequence length="339" mass="38667">MAKQSAKNISFATFNLYNLQLPEVEWHKKVYSQAEYAEKIKWSAATLIRLDADVIAFQELWSKQCLVDLFEAAGLEKDYTLCFIKDEWYNIAVAAAVRKPWQVIERKNHKDFPSNINLSKPRSSDGEDDELNITIDRFSRTVLQLSINHEDAQAKLPTIEVLITHLKSKLPTVLGTKSKALKAHQEAIGSALSTIRRTSEAAALRVLLTTLMKGTDQPVVVLGDLNDGVLSNTLSIITQQPPSRMYESSRVGNRNDAGLYTASLLQQMRSLKDAYYTHEFKGIQEVIDHVLVSEQFYDHSDRRVWSFREMRVWNDYLEDDDNSSSDHGVVSTYFLYDPK</sequence>